<dbReference type="AlphaFoldDB" id="A0AA39J250"/>
<feature type="region of interest" description="Disordered" evidence="1">
    <location>
        <begin position="260"/>
        <end position="281"/>
    </location>
</feature>
<evidence type="ECO:0000313" key="2">
    <source>
        <dbReference type="EMBL" id="KAK0434708.1"/>
    </source>
</evidence>
<sequence>MSASKVATEKSELHGIGDAPLPSYRKLCAIALDNSAAPLGPASNTRSMRGQTETSFVAAGEEPSTSAVPRKCTRTKPKSPEVPATATAPDQSEWKAAPSPDLRVVHVSADIATLQKRVSELSSIITTRFLEQHTAISNLKTFVSPVTSLTSTLARTVGRVTNLEGAATQNVPSLETYRVLEIIINCTRMTESVRPWNLVAQMMGCIPTLSVAAVATVEPLPAPPGFIIVTFRTEQNAKDFMATTRTLPDLFRDLRFSWADSPSSPVRPAPSSAPSTTGPFVDDRCGCDDPCTEPLSSHIDHVLPIPIPSPVTDINGSPSTPVHVFLEYQWFPPTIPPSFDRVLILEDVPGAAPPMSKTCTRAVVHPFQSFAEAVTFLTADSTLLVVGLTDVNGRIGCRSPAYSTCLSQPHCVDTKKNVHFSIGRKGPADHTPLAVSIPSTDMLYIPKTSTENTPTIRDLRAQKLAAHTNSLDDDFSSVLNRKQRLMLAAIAVALASLGVDTPLQIVVTNHEIIDLMCYEAPLRAASAWVGPNDDILKFVVDCLTERRAAAQFLLLPEGQHNTTYDDAVLAAQSAARRPESSASHMGRAEWIDLVQSILRNCAGLEQAEHLDHSDDCYPLLKVWSKVKDSKLPLSQSQTQPDQPSAPRRKRKRDLAEVPSTDGRDIDSSREAHRGRHATRKAI</sequence>
<dbReference type="EMBL" id="JAUEPT010000069">
    <property type="protein sequence ID" value="KAK0434708.1"/>
    <property type="molecule type" value="Genomic_DNA"/>
</dbReference>
<evidence type="ECO:0000256" key="1">
    <source>
        <dbReference type="SAM" id="MobiDB-lite"/>
    </source>
</evidence>
<feature type="compositionally biased region" description="Basic and acidic residues" evidence="1">
    <location>
        <begin position="661"/>
        <end position="671"/>
    </location>
</feature>
<proteinExistence type="predicted"/>
<gene>
    <name evidence="2" type="ORF">EV421DRAFT_1740713</name>
</gene>
<feature type="compositionally biased region" description="Low complexity" evidence="1">
    <location>
        <begin position="261"/>
        <end position="279"/>
    </location>
</feature>
<feature type="compositionally biased region" description="Polar residues" evidence="1">
    <location>
        <begin position="42"/>
        <end position="55"/>
    </location>
</feature>
<feature type="compositionally biased region" description="Polar residues" evidence="1">
    <location>
        <begin position="632"/>
        <end position="642"/>
    </location>
</feature>
<dbReference type="Proteomes" id="UP001175226">
    <property type="component" value="Unassembled WGS sequence"/>
</dbReference>
<protein>
    <submittedName>
        <fullName evidence="2">Uncharacterized protein</fullName>
    </submittedName>
</protein>
<accession>A0AA39J250</accession>
<keyword evidence="3" id="KW-1185">Reference proteome</keyword>
<reference evidence="2" key="1">
    <citation type="submission" date="2023-06" db="EMBL/GenBank/DDBJ databases">
        <authorList>
            <consortium name="Lawrence Berkeley National Laboratory"/>
            <person name="Ahrendt S."/>
            <person name="Sahu N."/>
            <person name="Indic B."/>
            <person name="Wong-Bajracharya J."/>
            <person name="Merenyi Z."/>
            <person name="Ke H.-M."/>
            <person name="Monk M."/>
            <person name="Kocsube S."/>
            <person name="Drula E."/>
            <person name="Lipzen A."/>
            <person name="Balint B."/>
            <person name="Henrissat B."/>
            <person name="Andreopoulos B."/>
            <person name="Martin F.M."/>
            <person name="Harder C.B."/>
            <person name="Rigling D."/>
            <person name="Ford K.L."/>
            <person name="Foster G.D."/>
            <person name="Pangilinan J."/>
            <person name="Papanicolaou A."/>
            <person name="Barry K."/>
            <person name="LaButti K."/>
            <person name="Viragh M."/>
            <person name="Koriabine M."/>
            <person name="Yan M."/>
            <person name="Riley R."/>
            <person name="Champramary S."/>
            <person name="Plett K.L."/>
            <person name="Tsai I.J."/>
            <person name="Slot J."/>
            <person name="Sipos G."/>
            <person name="Plett J."/>
            <person name="Nagy L.G."/>
            <person name="Grigoriev I.V."/>
        </authorList>
    </citation>
    <scope>NUCLEOTIDE SEQUENCE</scope>
    <source>
        <strain evidence="2">FPL87.14</strain>
    </source>
</reference>
<organism evidence="2 3">
    <name type="scientific">Armillaria borealis</name>
    <dbReference type="NCBI Taxonomy" id="47425"/>
    <lineage>
        <taxon>Eukaryota</taxon>
        <taxon>Fungi</taxon>
        <taxon>Dikarya</taxon>
        <taxon>Basidiomycota</taxon>
        <taxon>Agaricomycotina</taxon>
        <taxon>Agaricomycetes</taxon>
        <taxon>Agaricomycetidae</taxon>
        <taxon>Agaricales</taxon>
        <taxon>Marasmiineae</taxon>
        <taxon>Physalacriaceae</taxon>
        <taxon>Armillaria</taxon>
    </lineage>
</organism>
<evidence type="ECO:0000313" key="3">
    <source>
        <dbReference type="Proteomes" id="UP001175226"/>
    </source>
</evidence>
<comment type="caution">
    <text evidence="2">The sequence shown here is derived from an EMBL/GenBank/DDBJ whole genome shotgun (WGS) entry which is preliminary data.</text>
</comment>
<feature type="region of interest" description="Disordered" evidence="1">
    <location>
        <begin position="630"/>
        <end position="682"/>
    </location>
</feature>
<name>A0AA39J250_9AGAR</name>
<feature type="region of interest" description="Disordered" evidence="1">
    <location>
        <begin position="1"/>
        <end position="20"/>
    </location>
</feature>
<feature type="compositionally biased region" description="Basic residues" evidence="1">
    <location>
        <begin position="672"/>
        <end position="682"/>
    </location>
</feature>
<feature type="region of interest" description="Disordered" evidence="1">
    <location>
        <begin position="38"/>
        <end position="96"/>
    </location>
</feature>